<dbReference type="PANTHER" id="PTHR21411">
    <property type="entry name" value="APONTIC"/>
    <property type="match status" value="1"/>
</dbReference>
<gene>
    <name evidence="8" type="ORF">FWK35_00031061</name>
</gene>
<evidence type="ECO:0000256" key="6">
    <source>
        <dbReference type="SAM" id="MobiDB-lite"/>
    </source>
</evidence>
<evidence type="ECO:0000313" key="8">
    <source>
        <dbReference type="EMBL" id="KAF0731484.1"/>
    </source>
</evidence>
<evidence type="ECO:0000256" key="4">
    <source>
        <dbReference type="ARBA" id="ARBA00023163"/>
    </source>
</evidence>
<keyword evidence="9" id="KW-1185">Reference proteome</keyword>
<comment type="function">
    <text evidence="5">Involved in transvection phenomena (= synapsis-dependent gene expression), where the synaptic pairing of chromosomes carrying genes with which zeste interacts influences the expression of these genes. Zeste binds to DNA and stimulates transcription from a nearby promoter.</text>
</comment>
<dbReference type="GO" id="GO:0003677">
    <property type="term" value="F:DNA binding"/>
    <property type="evidence" value="ECO:0007669"/>
    <property type="project" value="UniProtKB-KW"/>
</dbReference>
<reference evidence="8 9" key="1">
    <citation type="submission" date="2019-08" db="EMBL/GenBank/DDBJ databases">
        <title>Whole genome of Aphis craccivora.</title>
        <authorList>
            <person name="Voronova N.V."/>
            <person name="Shulinski R.S."/>
            <person name="Bandarenka Y.V."/>
            <person name="Zhorov D.G."/>
            <person name="Warner D."/>
        </authorList>
    </citation>
    <scope>NUCLEOTIDE SEQUENCE [LARGE SCALE GENOMIC DNA]</scope>
    <source>
        <strain evidence="8">180601</strain>
        <tissue evidence="8">Whole Body</tissue>
    </source>
</reference>
<accession>A0A6G0WVH6</accession>
<feature type="domain" description="Myb/SANT-like DNA-binding" evidence="7">
    <location>
        <begin position="15"/>
        <end position="90"/>
    </location>
</feature>
<keyword evidence="4" id="KW-0804">Transcription</keyword>
<evidence type="ECO:0000256" key="5">
    <source>
        <dbReference type="ARBA" id="ARBA00025466"/>
    </source>
</evidence>
<dbReference type="PANTHER" id="PTHR21411:SF0">
    <property type="entry name" value="REGULATORY PROTEIN ZESTE"/>
    <property type="match status" value="1"/>
</dbReference>
<keyword evidence="8" id="KW-0238">DNA-binding</keyword>
<name>A0A6G0WVH6_APHCR</name>
<proteinExistence type="predicted"/>
<dbReference type="AlphaFoldDB" id="A0A6G0WVH6"/>
<evidence type="ECO:0000259" key="7">
    <source>
        <dbReference type="Pfam" id="PF13873"/>
    </source>
</evidence>
<comment type="subunit">
    <text evidence="1">Self-associates forming complexes of several hundred monomers.</text>
</comment>
<organism evidence="8 9">
    <name type="scientific">Aphis craccivora</name>
    <name type="common">Cowpea aphid</name>
    <dbReference type="NCBI Taxonomy" id="307492"/>
    <lineage>
        <taxon>Eukaryota</taxon>
        <taxon>Metazoa</taxon>
        <taxon>Ecdysozoa</taxon>
        <taxon>Arthropoda</taxon>
        <taxon>Hexapoda</taxon>
        <taxon>Insecta</taxon>
        <taxon>Pterygota</taxon>
        <taxon>Neoptera</taxon>
        <taxon>Paraneoptera</taxon>
        <taxon>Hemiptera</taxon>
        <taxon>Sternorrhyncha</taxon>
        <taxon>Aphidomorpha</taxon>
        <taxon>Aphidoidea</taxon>
        <taxon>Aphididae</taxon>
        <taxon>Aphidini</taxon>
        <taxon>Aphis</taxon>
        <taxon>Aphis</taxon>
    </lineage>
</organism>
<evidence type="ECO:0000256" key="2">
    <source>
        <dbReference type="ARBA" id="ARBA00016807"/>
    </source>
</evidence>
<dbReference type="Proteomes" id="UP000478052">
    <property type="component" value="Unassembled WGS sequence"/>
</dbReference>
<dbReference type="OrthoDB" id="6340111at2759"/>
<dbReference type="EMBL" id="VUJU01008395">
    <property type="protein sequence ID" value="KAF0731484.1"/>
    <property type="molecule type" value="Genomic_DNA"/>
</dbReference>
<feature type="region of interest" description="Disordered" evidence="6">
    <location>
        <begin position="90"/>
        <end position="113"/>
    </location>
</feature>
<comment type="caution">
    <text evidence="8">The sequence shown here is derived from an EMBL/GenBank/DDBJ whole genome shotgun (WGS) entry which is preliminary data.</text>
</comment>
<dbReference type="InterPro" id="IPR028002">
    <property type="entry name" value="Myb_DNA-bind_5"/>
</dbReference>
<evidence type="ECO:0000256" key="3">
    <source>
        <dbReference type="ARBA" id="ARBA00023015"/>
    </source>
</evidence>
<feature type="compositionally biased region" description="Basic and acidic residues" evidence="6">
    <location>
        <begin position="90"/>
        <end position="110"/>
    </location>
</feature>
<evidence type="ECO:0000313" key="9">
    <source>
        <dbReference type="Proteomes" id="UP000478052"/>
    </source>
</evidence>
<keyword evidence="3" id="KW-0805">Transcription regulation</keyword>
<dbReference type="Pfam" id="PF13873">
    <property type="entry name" value="Myb_DNA-bind_5"/>
    <property type="match status" value="1"/>
</dbReference>
<protein>
    <recommendedName>
        <fullName evidence="2">Regulatory protein zeste</fullName>
    </recommendedName>
</protein>
<sequence length="251" mass="29247">MDVMDVKGKMMKRERGPNWEQEEKVIFFHCYQKVAKILEDTKKDFNTNSKKNQAWFSLMENFNSHSNVKKREVRNLKKFWETEKAKSRKAFTSERNSRMKTGGGEEEKIVDSSNPDVEALLGKPHIVEWCNDYDGDSVPENPLTNALVQLNTVDNVNCYVNDTFKENTETMAFIIDDDTPVVMSTPDIKTQNSKIITNKKVKKLFQGEKTAGIIKECELRVKKQKISIQHENKMNELQVQIICHIYFTLHY</sequence>
<evidence type="ECO:0000256" key="1">
    <source>
        <dbReference type="ARBA" id="ARBA00011764"/>
    </source>
</evidence>